<gene>
    <name evidence="2" type="ORF">UFOPK3564_01012</name>
</gene>
<evidence type="ECO:0000256" key="1">
    <source>
        <dbReference type="SAM" id="MobiDB-lite"/>
    </source>
</evidence>
<dbReference type="EMBL" id="CAFBMK010000042">
    <property type="protein sequence ID" value="CAB4907757.1"/>
    <property type="molecule type" value="Genomic_DNA"/>
</dbReference>
<evidence type="ECO:0000313" key="2">
    <source>
        <dbReference type="EMBL" id="CAB4907757.1"/>
    </source>
</evidence>
<accession>A0A6J7GHC3</accession>
<organism evidence="2">
    <name type="scientific">freshwater metagenome</name>
    <dbReference type="NCBI Taxonomy" id="449393"/>
    <lineage>
        <taxon>unclassified sequences</taxon>
        <taxon>metagenomes</taxon>
        <taxon>ecological metagenomes</taxon>
    </lineage>
</organism>
<sequence>MAGAATVVAGTSGIRLWLTARAWTWLTPARLRLATRGLLVVAVVASGLLVSGSGGAPAQDAPQRQISAPQDHPNNALDRADQ</sequence>
<protein>
    <submittedName>
        <fullName evidence="2">Unannotated protein</fullName>
    </submittedName>
</protein>
<dbReference type="AlphaFoldDB" id="A0A6J7GHC3"/>
<feature type="region of interest" description="Disordered" evidence="1">
    <location>
        <begin position="53"/>
        <end position="82"/>
    </location>
</feature>
<name>A0A6J7GHC3_9ZZZZ</name>
<reference evidence="2" key="1">
    <citation type="submission" date="2020-05" db="EMBL/GenBank/DDBJ databases">
        <authorList>
            <person name="Chiriac C."/>
            <person name="Salcher M."/>
            <person name="Ghai R."/>
            <person name="Kavagutti S V."/>
        </authorList>
    </citation>
    <scope>NUCLEOTIDE SEQUENCE</scope>
</reference>
<proteinExistence type="predicted"/>